<evidence type="ECO:0000313" key="7">
    <source>
        <dbReference type="Proteomes" id="UP000013827"/>
    </source>
</evidence>
<dbReference type="Pfam" id="PF01753">
    <property type="entry name" value="zf-MYND"/>
    <property type="match status" value="1"/>
</dbReference>
<protein>
    <recommendedName>
        <fullName evidence="5">MYND-type domain-containing protein</fullName>
    </recommendedName>
</protein>
<evidence type="ECO:0000256" key="2">
    <source>
        <dbReference type="ARBA" id="ARBA00022771"/>
    </source>
</evidence>
<evidence type="ECO:0000313" key="6">
    <source>
        <dbReference type="EnsemblProtists" id="EOD08050"/>
    </source>
</evidence>
<dbReference type="Gene3D" id="6.10.140.2220">
    <property type="match status" value="1"/>
</dbReference>
<dbReference type="GeneID" id="17254202"/>
<keyword evidence="2 4" id="KW-0863">Zinc-finger</keyword>
<accession>A0A0D3I9W5</accession>
<dbReference type="RefSeq" id="XP_005760479.1">
    <property type="nucleotide sequence ID" value="XM_005760422.1"/>
</dbReference>
<feature type="domain" description="MYND-type" evidence="5">
    <location>
        <begin position="94"/>
        <end position="142"/>
    </location>
</feature>
<dbReference type="AlphaFoldDB" id="A0A0D3I9W5"/>
<dbReference type="Proteomes" id="UP000013827">
    <property type="component" value="Unassembled WGS sequence"/>
</dbReference>
<dbReference type="GO" id="GO:0008270">
    <property type="term" value="F:zinc ion binding"/>
    <property type="evidence" value="ECO:0007669"/>
    <property type="project" value="UniProtKB-KW"/>
</dbReference>
<dbReference type="PROSITE" id="PS50865">
    <property type="entry name" value="ZF_MYND_2"/>
    <property type="match status" value="1"/>
</dbReference>
<sequence>MLEGEIVPWSHSFRTTQGEPLPDAPFCVDQVSRMLGARASPRTSFNDLTGLWEPTGFYDAFSRQLGEPMFRALGARPSRTRTGANGGQLVSRQATYCDNPSCPHNRPYGNPAKLSECARCLAVSYCSKECQKADWKAHKKVCCVAHGAA</sequence>
<dbReference type="EnsemblProtists" id="EOD08050">
    <property type="protein sequence ID" value="EOD08050"/>
    <property type="gene ID" value="EMIHUDRAFT_258390"/>
</dbReference>
<keyword evidence="3" id="KW-0862">Zinc</keyword>
<evidence type="ECO:0000259" key="5">
    <source>
        <dbReference type="PROSITE" id="PS50865"/>
    </source>
</evidence>
<evidence type="ECO:0000256" key="3">
    <source>
        <dbReference type="ARBA" id="ARBA00022833"/>
    </source>
</evidence>
<keyword evidence="7" id="KW-1185">Reference proteome</keyword>
<proteinExistence type="predicted"/>
<dbReference type="KEGG" id="ehx:EMIHUDRAFT_258390"/>
<name>A0A0D3I9W5_EMIH1</name>
<evidence type="ECO:0000256" key="1">
    <source>
        <dbReference type="ARBA" id="ARBA00022723"/>
    </source>
</evidence>
<organism evidence="6 7">
    <name type="scientific">Emiliania huxleyi (strain CCMP1516)</name>
    <dbReference type="NCBI Taxonomy" id="280463"/>
    <lineage>
        <taxon>Eukaryota</taxon>
        <taxon>Haptista</taxon>
        <taxon>Haptophyta</taxon>
        <taxon>Prymnesiophyceae</taxon>
        <taxon>Isochrysidales</taxon>
        <taxon>Noelaerhabdaceae</taxon>
        <taxon>Emiliania</taxon>
    </lineage>
</organism>
<dbReference type="HOGENOM" id="CLU_1753134_0_0_1"/>
<evidence type="ECO:0000256" key="4">
    <source>
        <dbReference type="PROSITE-ProRule" id="PRU00134"/>
    </source>
</evidence>
<keyword evidence="1" id="KW-0479">Metal-binding</keyword>
<dbReference type="SUPFAM" id="SSF144232">
    <property type="entry name" value="HIT/MYND zinc finger-like"/>
    <property type="match status" value="1"/>
</dbReference>
<dbReference type="InterPro" id="IPR002893">
    <property type="entry name" value="Znf_MYND"/>
</dbReference>
<dbReference type="PaxDb" id="2903-EOD08050"/>
<reference evidence="6" key="2">
    <citation type="submission" date="2024-10" db="UniProtKB">
        <authorList>
            <consortium name="EnsemblProtists"/>
        </authorList>
    </citation>
    <scope>IDENTIFICATION</scope>
</reference>
<reference evidence="7" key="1">
    <citation type="journal article" date="2013" name="Nature">
        <title>Pan genome of the phytoplankton Emiliania underpins its global distribution.</title>
        <authorList>
            <person name="Read B.A."/>
            <person name="Kegel J."/>
            <person name="Klute M.J."/>
            <person name="Kuo A."/>
            <person name="Lefebvre S.C."/>
            <person name="Maumus F."/>
            <person name="Mayer C."/>
            <person name="Miller J."/>
            <person name="Monier A."/>
            <person name="Salamov A."/>
            <person name="Young J."/>
            <person name="Aguilar M."/>
            <person name="Claverie J.M."/>
            <person name="Frickenhaus S."/>
            <person name="Gonzalez K."/>
            <person name="Herman E.K."/>
            <person name="Lin Y.C."/>
            <person name="Napier J."/>
            <person name="Ogata H."/>
            <person name="Sarno A.F."/>
            <person name="Shmutz J."/>
            <person name="Schroeder D."/>
            <person name="de Vargas C."/>
            <person name="Verret F."/>
            <person name="von Dassow P."/>
            <person name="Valentin K."/>
            <person name="Van de Peer Y."/>
            <person name="Wheeler G."/>
            <person name="Dacks J.B."/>
            <person name="Delwiche C.F."/>
            <person name="Dyhrman S.T."/>
            <person name="Glockner G."/>
            <person name="John U."/>
            <person name="Richards T."/>
            <person name="Worden A.Z."/>
            <person name="Zhang X."/>
            <person name="Grigoriev I.V."/>
            <person name="Allen A.E."/>
            <person name="Bidle K."/>
            <person name="Borodovsky M."/>
            <person name="Bowler C."/>
            <person name="Brownlee C."/>
            <person name="Cock J.M."/>
            <person name="Elias M."/>
            <person name="Gladyshev V.N."/>
            <person name="Groth M."/>
            <person name="Guda C."/>
            <person name="Hadaegh A."/>
            <person name="Iglesias-Rodriguez M.D."/>
            <person name="Jenkins J."/>
            <person name="Jones B.M."/>
            <person name="Lawson T."/>
            <person name="Leese F."/>
            <person name="Lindquist E."/>
            <person name="Lobanov A."/>
            <person name="Lomsadze A."/>
            <person name="Malik S.B."/>
            <person name="Marsh M.E."/>
            <person name="Mackinder L."/>
            <person name="Mock T."/>
            <person name="Mueller-Roeber B."/>
            <person name="Pagarete A."/>
            <person name="Parker M."/>
            <person name="Probert I."/>
            <person name="Quesneville H."/>
            <person name="Raines C."/>
            <person name="Rensing S.A."/>
            <person name="Riano-Pachon D.M."/>
            <person name="Richier S."/>
            <person name="Rokitta S."/>
            <person name="Shiraiwa Y."/>
            <person name="Soanes D.M."/>
            <person name="van der Giezen M."/>
            <person name="Wahlund T.M."/>
            <person name="Williams B."/>
            <person name="Wilson W."/>
            <person name="Wolfe G."/>
            <person name="Wurch L.L."/>
        </authorList>
    </citation>
    <scope>NUCLEOTIDE SEQUENCE</scope>
</reference>